<feature type="transmembrane region" description="Helical" evidence="8">
    <location>
        <begin position="109"/>
        <end position="130"/>
    </location>
</feature>
<evidence type="ECO:0000256" key="1">
    <source>
        <dbReference type="ARBA" id="ARBA00004141"/>
    </source>
</evidence>
<feature type="transmembrane region" description="Helical" evidence="8">
    <location>
        <begin position="6"/>
        <end position="23"/>
    </location>
</feature>
<keyword evidence="3" id="KW-0813">Transport</keyword>
<dbReference type="GO" id="GO:0008519">
    <property type="term" value="F:ammonium channel activity"/>
    <property type="evidence" value="ECO:0007669"/>
    <property type="project" value="InterPro"/>
</dbReference>
<gene>
    <name evidence="10" type="ORF">MNEG_14058</name>
</gene>
<keyword evidence="11" id="KW-1185">Reference proteome</keyword>
<comment type="similarity">
    <text evidence="2">Belongs to the ammonia transporter channel (TC 1.A.11.2) family.</text>
</comment>
<dbReference type="GO" id="GO:0097272">
    <property type="term" value="P:ammonium homeostasis"/>
    <property type="evidence" value="ECO:0007669"/>
    <property type="project" value="TreeGrafter"/>
</dbReference>
<dbReference type="EMBL" id="KK104447">
    <property type="protein sequence ID" value="KIY93905.1"/>
    <property type="molecule type" value="Genomic_DNA"/>
</dbReference>
<proteinExistence type="inferred from homology"/>
<dbReference type="STRING" id="145388.A0A0D2MFM8"/>
<dbReference type="AlphaFoldDB" id="A0A0D2MFM8"/>
<dbReference type="InterPro" id="IPR024041">
    <property type="entry name" value="NH4_transpt_AmtB-like_dom"/>
</dbReference>
<evidence type="ECO:0000256" key="3">
    <source>
        <dbReference type="ARBA" id="ARBA00022448"/>
    </source>
</evidence>
<feature type="non-terminal residue" evidence="10">
    <location>
        <position position="155"/>
    </location>
</feature>
<evidence type="ECO:0000256" key="2">
    <source>
        <dbReference type="ARBA" id="ARBA00005887"/>
    </source>
</evidence>
<evidence type="ECO:0000256" key="6">
    <source>
        <dbReference type="ARBA" id="ARBA00023136"/>
    </source>
</evidence>
<feature type="domain" description="Ammonium transporter AmtB-like" evidence="9">
    <location>
        <begin position="5"/>
        <end position="152"/>
    </location>
</feature>
<keyword evidence="5 8" id="KW-1133">Transmembrane helix</keyword>
<sequence>MSQVVFSGFLIFFMQVGFVALEMGSGRAKNVRNILLKNLVDVMLAAICWWAVGYAFAYGASAGGVIGASHFFFEAESQSSRPWFFSWTFCVAACTIVSGCLAERTRLGVYPAFTAAIAAFVHPVTVHWLWSPDSWLAGVSECKPLDFAGGTVGAV</sequence>
<comment type="subcellular location">
    <subcellularLocation>
        <location evidence="1">Membrane</location>
        <topology evidence="1">Multi-pass membrane protein</topology>
    </subcellularLocation>
</comment>
<dbReference type="GO" id="GO:0005886">
    <property type="term" value="C:plasma membrane"/>
    <property type="evidence" value="ECO:0007669"/>
    <property type="project" value="TreeGrafter"/>
</dbReference>
<dbReference type="PANTHER" id="PTHR11730">
    <property type="entry name" value="AMMONIUM TRANSPORTER"/>
    <property type="match status" value="1"/>
</dbReference>
<dbReference type="SUPFAM" id="SSF111352">
    <property type="entry name" value="Ammonium transporter"/>
    <property type="match status" value="1"/>
</dbReference>
<name>A0A0D2MFM8_9CHLO</name>
<feature type="transmembrane region" description="Helical" evidence="8">
    <location>
        <begin position="44"/>
        <end position="72"/>
    </location>
</feature>
<evidence type="ECO:0000259" key="9">
    <source>
        <dbReference type="Pfam" id="PF00909"/>
    </source>
</evidence>
<dbReference type="Gene3D" id="1.10.3430.10">
    <property type="entry name" value="Ammonium transporter AmtB like domains"/>
    <property type="match status" value="1"/>
</dbReference>
<keyword evidence="7" id="KW-0924">Ammonia transport</keyword>
<reference evidence="10 11" key="1">
    <citation type="journal article" date="2013" name="BMC Genomics">
        <title>Reconstruction of the lipid metabolism for the microalga Monoraphidium neglectum from its genome sequence reveals characteristics suitable for biofuel production.</title>
        <authorList>
            <person name="Bogen C."/>
            <person name="Al-Dilaimi A."/>
            <person name="Albersmeier A."/>
            <person name="Wichmann J."/>
            <person name="Grundmann M."/>
            <person name="Rupp O."/>
            <person name="Lauersen K.J."/>
            <person name="Blifernez-Klassen O."/>
            <person name="Kalinowski J."/>
            <person name="Goesmann A."/>
            <person name="Mussgnug J.H."/>
            <person name="Kruse O."/>
        </authorList>
    </citation>
    <scope>NUCLEOTIDE SEQUENCE [LARGE SCALE GENOMIC DNA]</scope>
    <source>
        <strain evidence="10 11">SAG 48.87</strain>
    </source>
</reference>
<feature type="transmembrane region" description="Helical" evidence="8">
    <location>
        <begin position="84"/>
        <end position="102"/>
    </location>
</feature>
<dbReference type="Proteomes" id="UP000054498">
    <property type="component" value="Unassembled WGS sequence"/>
</dbReference>
<organism evidence="10 11">
    <name type="scientific">Monoraphidium neglectum</name>
    <dbReference type="NCBI Taxonomy" id="145388"/>
    <lineage>
        <taxon>Eukaryota</taxon>
        <taxon>Viridiplantae</taxon>
        <taxon>Chlorophyta</taxon>
        <taxon>core chlorophytes</taxon>
        <taxon>Chlorophyceae</taxon>
        <taxon>CS clade</taxon>
        <taxon>Sphaeropleales</taxon>
        <taxon>Selenastraceae</taxon>
        <taxon>Monoraphidium</taxon>
    </lineage>
</organism>
<protein>
    <submittedName>
        <fullName evidence="10">Ammonium transporter 1 member 2</fullName>
    </submittedName>
</protein>
<dbReference type="InterPro" id="IPR029020">
    <property type="entry name" value="Ammonium/urea_transptr"/>
</dbReference>
<dbReference type="PANTHER" id="PTHR11730:SF6">
    <property type="entry name" value="AMMONIUM TRANSPORTER"/>
    <property type="match status" value="1"/>
</dbReference>
<evidence type="ECO:0000256" key="5">
    <source>
        <dbReference type="ARBA" id="ARBA00022989"/>
    </source>
</evidence>
<dbReference type="RefSeq" id="XP_013892925.1">
    <property type="nucleotide sequence ID" value="XM_014037471.1"/>
</dbReference>
<evidence type="ECO:0000256" key="8">
    <source>
        <dbReference type="SAM" id="Phobius"/>
    </source>
</evidence>
<keyword evidence="6 8" id="KW-0472">Membrane</keyword>
<evidence type="ECO:0000256" key="7">
    <source>
        <dbReference type="ARBA" id="ARBA00023177"/>
    </source>
</evidence>
<evidence type="ECO:0000256" key="4">
    <source>
        <dbReference type="ARBA" id="ARBA00022692"/>
    </source>
</evidence>
<dbReference type="OrthoDB" id="534912at2759"/>
<accession>A0A0D2MFM8</accession>
<dbReference type="Pfam" id="PF00909">
    <property type="entry name" value="Ammonium_transp"/>
    <property type="match status" value="1"/>
</dbReference>
<dbReference type="KEGG" id="mng:MNEG_14058"/>
<dbReference type="GeneID" id="25731582"/>
<keyword evidence="4 8" id="KW-0812">Transmembrane</keyword>
<evidence type="ECO:0000313" key="11">
    <source>
        <dbReference type="Proteomes" id="UP000054498"/>
    </source>
</evidence>
<evidence type="ECO:0000313" key="10">
    <source>
        <dbReference type="EMBL" id="KIY93905.1"/>
    </source>
</evidence>